<name>A0AA44KZ71_9BACI</name>
<dbReference type="AlphaFoldDB" id="A0AA44KZ71"/>
<accession>A0AA44KZ71</accession>
<protein>
    <submittedName>
        <fullName evidence="1">Uncharacterized protein</fullName>
    </submittedName>
</protein>
<evidence type="ECO:0000313" key="2">
    <source>
        <dbReference type="Proteomes" id="UP000183185"/>
    </source>
</evidence>
<dbReference type="RefSeq" id="WP_071744245.1">
    <property type="nucleotide sequence ID" value="NZ_MACH01000025.1"/>
</dbReference>
<gene>
    <name evidence="1" type="ORF">BAQ49_22380</name>
</gene>
<evidence type="ECO:0000313" key="1">
    <source>
        <dbReference type="EMBL" id="OJE51050.1"/>
    </source>
</evidence>
<reference evidence="1 2" key="1">
    <citation type="submission" date="2016-06" db="EMBL/GenBank/DDBJ databases">
        <title>First insights into the genetic diversity and population structure of in the Bacillus cereus group bacteria from diverse marine environments.</title>
        <authorList>
            <person name="Liu Y."/>
            <person name="Lai Q."/>
            <person name="Shao Z."/>
        </authorList>
    </citation>
    <scope>NUCLEOTIDE SEQUENCE [LARGE SCALE GENOMIC DNA]</scope>
    <source>
        <strain evidence="1 2">TD42</strain>
    </source>
</reference>
<organism evidence="1 2">
    <name type="scientific">Bacillus proteolyticus</name>
    <dbReference type="NCBI Taxonomy" id="2026192"/>
    <lineage>
        <taxon>Bacteria</taxon>
        <taxon>Bacillati</taxon>
        <taxon>Bacillota</taxon>
        <taxon>Bacilli</taxon>
        <taxon>Bacillales</taxon>
        <taxon>Bacillaceae</taxon>
        <taxon>Bacillus</taxon>
        <taxon>Bacillus cereus group</taxon>
    </lineage>
</organism>
<comment type="caution">
    <text evidence="1">The sequence shown here is derived from an EMBL/GenBank/DDBJ whole genome shotgun (WGS) entry which is preliminary data.</text>
</comment>
<dbReference type="EMBL" id="MACH01000025">
    <property type="protein sequence ID" value="OJE51050.1"/>
    <property type="molecule type" value="Genomic_DNA"/>
</dbReference>
<proteinExistence type="predicted"/>
<dbReference type="Proteomes" id="UP000183185">
    <property type="component" value="Unassembled WGS sequence"/>
</dbReference>
<sequence length="100" mass="11342">MIYKKIIGHALEIIGKEIREVKDLKIAQKGTGANFLNRVTIHAHQLKDTCNILCKKSGDIGNYGEAGRRTRIGMYKKMHRIIEKGESLVRVRGCLCPCYQ</sequence>